<proteinExistence type="predicted"/>
<sequence>MSFNAVAKAVEVPLSGNLKLVFILMANYADEKDCCYPSQLTLARQAGLSVKTIQRVIEKLEELGFVKTLRKGTGNKSSLYQLIFSFEGSQNVAPDNLPGSQNVHPGQSKCPPGAVKMSTRGSQNVHRSYQDTINEPINDPINNTGVRKKQVSKFNPETVDLPEYVDREVWIAYCRMRKAKRAEIKTEDTVELCLNTIKRLSGGDSMLAKAILNQSIQNCYTGLFELKNQQAQKTFNDEPEVPWWKGRTIEIRR</sequence>
<evidence type="ECO:0000313" key="2">
    <source>
        <dbReference type="Proteomes" id="UP001226750"/>
    </source>
</evidence>
<dbReference type="InterPro" id="IPR036388">
    <property type="entry name" value="WH-like_DNA-bd_sf"/>
</dbReference>
<dbReference type="EMBL" id="CP126975">
    <property type="protein sequence ID" value="WIM80072.1"/>
    <property type="molecule type" value="Genomic_DNA"/>
</dbReference>
<gene>
    <name evidence="1" type="ORF">QP018_02215</name>
</gene>
<evidence type="ECO:0000313" key="1">
    <source>
        <dbReference type="EMBL" id="WIM80072.1"/>
    </source>
</evidence>
<dbReference type="InterPro" id="IPR036390">
    <property type="entry name" value="WH_DNA-bd_sf"/>
</dbReference>
<accession>A0AAX3XDG9</accession>
<dbReference type="Gene3D" id="1.10.10.10">
    <property type="entry name" value="Winged helix-like DNA-binding domain superfamily/Winged helix DNA-binding domain"/>
    <property type="match status" value="1"/>
</dbReference>
<dbReference type="Pfam" id="PF13730">
    <property type="entry name" value="HTH_36"/>
    <property type="match status" value="1"/>
</dbReference>
<keyword evidence="2" id="KW-1185">Reference proteome</keyword>
<organism evidence="1 2">
    <name type="scientific">Gallibacterium anatis</name>
    <dbReference type="NCBI Taxonomy" id="750"/>
    <lineage>
        <taxon>Bacteria</taxon>
        <taxon>Pseudomonadati</taxon>
        <taxon>Pseudomonadota</taxon>
        <taxon>Gammaproteobacteria</taxon>
        <taxon>Pasteurellales</taxon>
        <taxon>Pasteurellaceae</taxon>
        <taxon>Gallibacterium</taxon>
    </lineage>
</organism>
<reference evidence="1 2" key="1">
    <citation type="submission" date="2023-06" db="EMBL/GenBank/DDBJ databases">
        <title>Complete Genome Sequence of Gallibacterium anatis Strain BJF12, Isolated from a chicken with diarrhea.</title>
        <authorList>
            <person name="Guo F."/>
            <person name="Bu W."/>
            <person name="Xu F."/>
            <person name="Wen T."/>
        </authorList>
    </citation>
    <scope>NUCLEOTIDE SEQUENCE [LARGE SCALE GENOMIC DNA]</scope>
    <source>
        <strain evidence="1 2">BJF12</strain>
    </source>
</reference>
<dbReference type="SUPFAM" id="SSF46785">
    <property type="entry name" value="Winged helix' DNA-binding domain"/>
    <property type="match status" value="1"/>
</dbReference>
<dbReference type="RefSeq" id="WP_285092535.1">
    <property type="nucleotide sequence ID" value="NZ_CP126975.1"/>
</dbReference>
<protein>
    <submittedName>
        <fullName evidence="1">Helix-turn-helix domain-containing protein</fullName>
    </submittedName>
</protein>
<dbReference type="AlphaFoldDB" id="A0AAX3XDG9"/>
<dbReference type="Proteomes" id="UP001226750">
    <property type="component" value="Chromosome"/>
</dbReference>
<name>A0AAX3XDG9_9PAST</name>